<dbReference type="AlphaFoldDB" id="V6Z1Q5"/>
<accession>V6Z1Q5</accession>
<dbReference type="Pfam" id="PF05713">
    <property type="entry name" value="MobC"/>
    <property type="match status" value="1"/>
</dbReference>
<dbReference type="eggNOG" id="ENOG5033BM9">
    <property type="taxonomic scope" value="Bacteria"/>
</dbReference>
<evidence type="ECO:0000313" key="2">
    <source>
        <dbReference type="EMBL" id="ESV54855.1"/>
    </source>
</evidence>
<reference evidence="2 3" key="1">
    <citation type="submission" date="2013-05" db="EMBL/GenBank/DDBJ databases">
        <authorList>
            <person name="Richards V.P."/>
            <person name="Durkin S.A.S."/>
            <person name="Kim M."/>
            <person name="Pavinski Bitar P.D."/>
            <person name="Stanhope M.J."/>
            <person name="Town C.D."/>
            <person name="Venter J.C."/>
        </authorList>
    </citation>
    <scope>NUCLEOTIDE SEQUENCE [LARGE SCALE GENOMIC DNA]</scope>
    <source>
        <strain evidence="2 3">LMG 14747</strain>
    </source>
</reference>
<dbReference type="InterPro" id="IPR008687">
    <property type="entry name" value="MobC"/>
</dbReference>
<protein>
    <submittedName>
        <fullName evidence="2">Mobilization protein</fullName>
    </submittedName>
</protein>
<evidence type="ECO:0000313" key="3">
    <source>
        <dbReference type="Proteomes" id="UP000018482"/>
    </source>
</evidence>
<dbReference type="EMBL" id="ANQC01000093">
    <property type="protein sequence ID" value="ESV54855.1"/>
    <property type="molecule type" value="Genomic_DNA"/>
</dbReference>
<sequence length="129" mass="15173">MNSVNRKRYIVKKVCFTPNEYEQVKHAMEQMQAPTFQYYAKNQLVQGRLVQIDFSELKGLRVAINRIGGNINQIAKHANENQTVSSDELEKVLEYLSEIRELVATKLSHAERKSLQERKTKEIRTYDEW</sequence>
<proteinExistence type="predicted"/>
<gene>
    <name evidence="2" type="ORF">SAG0136_06345</name>
</gene>
<dbReference type="Proteomes" id="UP000018482">
    <property type="component" value="Unassembled WGS sequence"/>
</dbReference>
<organism evidence="2 3">
    <name type="scientific">Streptococcus agalactiae LMG 14747</name>
    <dbReference type="NCBI Taxonomy" id="1154860"/>
    <lineage>
        <taxon>Bacteria</taxon>
        <taxon>Bacillati</taxon>
        <taxon>Bacillota</taxon>
        <taxon>Bacilli</taxon>
        <taxon>Lactobacillales</taxon>
        <taxon>Streptococcaceae</taxon>
        <taxon>Streptococcus</taxon>
    </lineage>
</organism>
<name>V6Z1Q5_STRAG</name>
<feature type="domain" description="Bacterial mobilisation" evidence="1">
    <location>
        <begin position="64"/>
        <end position="101"/>
    </location>
</feature>
<evidence type="ECO:0000259" key="1">
    <source>
        <dbReference type="Pfam" id="PF05713"/>
    </source>
</evidence>
<comment type="caution">
    <text evidence="2">The sequence shown here is derived from an EMBL/GenBank/DDBJ whole genome shotgun (WGS) entry which is preliminary data.</text>
</comment>